<evidence type="ECO:0000256" key="2">
    <source>
        <dbReference type="ARBA" id="ARBA00022741"/>
    </source>
</evidence>
<dbReference type="SMART" id="SM00487">
    <property type="entry name" value="DEXDc"/>
    <property type="match status" value="1"/>
</dbReference>
<feature type="compositionally biased region" description="Acidic residues" evidence="7">
    <location>
        <begin position="178"/>
        <end position="187"/>
    </location>
</feature>
<evidence type="ECO:0000256" key="3">
    <source>
        <dbReference type="ARBA" id="ARBA00022801"/>
    </source>
</evidence>
<dbReference type="InterPro" id="IPR027417">
    <property type="entry name" value="P-loop_NTPase"/>
</dbReference>
<evidence type="ECO:0000256" key="4">
    <source>
        <dbReference type="ARBA" id="ARBA00022806"/>
    </source>
</evidence>
<dbReference type="GO" id="GO:0080188">
    <property type="term" value="P:gene silencing by siRNA-directed DNA methylation"/>
    <property type="evidence" value="ECO:0007669"/>
    <property type="project" value="InterPro"/>
</dbReference>
<evidence type="ECO:0000256" key="7">
    <source>
        <dbReference type="SAM" id="MobiDB-lite"/>
    </source>
</evidence>
<feature type="region of interest" description="Disordered" evidence="7">
    <location>
        <begin position="65"/>
        <end position="484"/>
    </location>
</feature>
<keyword evidence="3" id="KW-0378">Hydrolase</keyword>
<evidence type="ECO:0000313" key="10">
    <source>
        <dbReference type="EMBL" id="KAJ4831991.1"/>
    </source>
</evidence>
<dbReference type="Gene3D" id="3.40.50.300">
    <property type="entry name" value="P-loop containing nucleotide triphosphate hydrolases"/>
    <property type="match status" value="1"/>
</dbReference>
<dbReference type="PROSITE" id="PS51194">
    <property type="entry name" value="HELICASE_CTER"/>
    <property type="match status" value="1"/>
</dbReference>
<dbReference type="PANTHER" id="PTHR45821:SF5">
    <property type="entry name" value="SNF2 DOMAIN-CONTAINING PROTEIN CLASSY 4"/>
    <property type="match status" value="1"/>
</dbReference>
<dbReference type="GO" id="GO:0005524">
    <property type="term" value="F:ATP binding"/>
    <property type="evidence" value="ECO:0007669"/>
    <property type="project" value="UniProtKB-KW"/>
</dbReference>
<dbReference type="Pfam" id="PF00271">
    <property type="entry name" value="Helicase_C"/>
    <property type="match status" value="1"/>
</dbReference>
<dbReference type="OrthoDB" id="2020972at2759"/>
<dbReference type="InterPro" id="IPR014001">
    <property type="entry name" value="Helicase_ATP-bd"/>
</dbReference>
<evidence type="ECO:0000256" key="6">
    <source>
        <dbReference type="ARBA" id="ARBA00023242"/>
    </source>
</evidence>
<dbReference type="GO" id="GO:0004386">
    <property type="term" value="F:helicase activity"/>
    <property type="evidence" value="ECO:0007669"/>
    <property type="project" value="UniProtKB-KW"/>
</dbReference>
<comment type="caution">
    <text evidence="10">The sequence shown here is derived from an EMBL/GenBank/DDBJ whole genome shotgun (WGS) entry which is preliminary data.</text>
</comment>
<dbReference type="InterPro" id="IPR001650">
    <property type="entry name" value="Helicase_C-like"/>
</dbReference>
<dbReference type="InterPro" id="IPR038718">
    <property type="entry name" value="SNF2-like_sf"/>
</dbReference>
<dbReference type="GO" id="GO:0005634">
    <property type="term" value="C:nucleus"/>
    <property type="evidence" value="ECO:0007669"/>
    <property type="project" value="UniProtKB-SubCell"/>
</dbReference>
<evidence type="ECO:0000313" key="11">
    <source>
        <dbReference type="Proteomes" id="UP001141552"/>
    </source>
</evidence>
<feature type="compositionally biased region" description="Polar residues" evidence="7">
    <location>
        <begin position="69"/>
        <end position="81"/>
    </location>
</feature>
<feature type="domain" description="Helicase C-terminal" evidence="9">
    <location>
        <begin position="1068"/>
        <end position="1224"/>
    </location>
</feature>
<dbReference type="SUPFAM" id="SSF52540">
    <property type="entry name" value="P-loop containing nucleoside triphosphate hydrolases"/>
    <property type="match status" value="2"/>
</dbReference>
<evidence type="ECO:0000256" key="5">
    <source>
        <dbReference type="ARBA" id="ARBA00022840"/>
    </source>
</evidence>
<keyword evidence="5" id="KW-0067">ATP-binding</keyword>
<dbReference type="CDD" id="cd18793">
    <property type="entry name" value="SF2_C_SNF"/>
    <property type="match status" value="1"/>
</dbReference>
<evidence type="ECO:0000256" key="1">
    <source>
        <dbReference type="ARBA" id="ARBA00004123"/>
    </source>
</evidence>
<comment type="subcellular location">
    <subcellularLocation>
        <location evidence="1">Nucleus</location>
    </subcellularLocation>
</comment>
<feature type="compositionally biased region" description="Basic and acidic residues" evidence="7">
    <location>
        <begin position="188"/>
        <end position="197"/>
    </location>
</feature>
<feature type="compositionally biased region" description="Acidic residues" evidence="7">
    <location>
        <begin position="231"/>
        <end position="241"/>
    </location>
</feature>
<dbReference type="PROSITE" id="PS51192">
    <property type="entry name" value="HELICASE_ATP_BIND_1"/>
    <property type="match status" value="1"/>
</dbReference>
<dbReference type="InterPro" id="IPR000330">
    <property type="entry name" value="SNF2_N"/>
</dbReference>
<keyword evidence="11" id="KW-1185">Reference proteome</keyword>
<dbReference type="InterPro" id="IPR044567">
    <property type="entry name" value="CLSY/DRD1"/>
</dbReference>
<gene>
    <name evidence="10" type="ORF">Tsubulata_043523</name>
</gene>
<dbReference type="Proteomes" id="UP001141552">
    <property type="component" value="Unassembled WGS sequence"/>
</dbReference>
<feature type="compositionally biased region" description="Basic and acidic residues" evidence="7">
    <location>
        <begin position="448"/>
        <end position="465"/>
    </location>
</feature>
<feature type="compositionally biased region" description="Basic and acidic residues" evidence="7">
    <location>
        <begin position="283"/>
        <end position="295"/>
    </location>
</feature>
<feature type="compositionally biased region" description="Basic and acidic residues" evidence="7">
    <location>
        <begin position="413"/>
        <end position="423"/>
    </location>
</feature>
<feature type="domain" description="Helicase ATP-binding" evidence="8">
    <location>
        <begin position="707"/>
        <end position="917"/>
    </location>
</feature>
<dbReference type="Pfam" id="PF00176">
    <property type="entry name" value="SNF2-rel_dom"/>
    <property type="match status" value="1"/>
</dbReference>
<sequence length="1282" mass="142805">MDYSLPIAKRTRRREAEMYKVIHAEIIKQKKNQGKGGSACPSSTGGPSSVVRGQDGVEARDFGAFGSHARSSNDGDTLTKNTVDDVGLEGRGSPVELDSDDEAMFVGERFEADAAMNGEEFVRIDDDSEEDDEKDTRDTKVDGDDDGDAADLEELSVSSAGEGGEANDAMNGQGFVCIDDDDSEEDEKDTRDTKVDGDDNSDGEDFEELSASSAEEAVEANDAIDSKEFVCIDDDDSEEDEKDTRDTKVDGDDPGDEAHDEDHNGANLEELSDSSDEEQEGSSGREEFPLKRHAPEASLDSIKRRKLNDDQEFHGVSGMTRAHSDDSGKKGSKVKDGDDSDGRDVEGLLSSSSDSAEKSGDGQNVVEGEACQLPLKRHKVSGEETPVGGGRMLDEQELDCIAKRTRSSAKKGGKAEEADSRLDEGDDEKIVCAGGRSGHDRKISHKKGSSDSKEVRAHNVNEKKGFQTSSKGNNASKRKRSPALKGQDVVKILADSLLHEAEVPDIEEHEPCKQPDVRRLFTSGLEGTKPPQKSAEEKELDRLWAEFYFVLYGADNDEARMEDSTAGVNRAAIGQQTKDPVAGLTRAELCGQGNHELILDEEIGLICKYCRHVQVEIKYYVPPFGTKSSGRSRRRVSATDKHSNFDLHLDSGHGSQPGDPCLFPSGKTVWDIIPGIGKGMHDHQREGFEFLWNKIAGGIRLDKLKESTSDGCGSGCIISHAPGTGKTRLAIVFLRTYMKLYPTCSPVIVAPKGMLLSWEAEFRKWQFDMPCHNLNESGFSGRENVAALKLYHEAKSAKRLANPNSARRMVKLYSWKKDASVLLLSYKLFEMLVAEGKKKKKKDDGVTCNEDNQEATILHDLTGLLILDEGHTPRRHKSLIWNLVSKFQTRKRIILSGTPFQNNFDELFNTLSLASPNFAEAISYKHSGSKHLKRTHKSDRARGNWASLTSPIAKFDDDRQRNEKLEEVRQLMKRFVHVHRGDMLQKQLPGLRDSVIILQPEPFQKTLLNLIPEARNIGYFNWENLVSLVSVHPSLFPRQSINKEGPPFDWDKLERLALNPQAGVKTKFLMELIWFSAAKNEKVLVFSQLLDPLELIIKQLYARFKWERGEEVLYMNGQLDAVDRQKLIKDFNNPEHVSKVLLASTRACSEGINLIGASRVVLLDVVWNPSVERQAISRAYRLGQEKVVYTYHLLASETMEEEKYSRQVGKERLSELVLYSSDQAGNHPNASTGNENLESNKDIILEYMLDHQNLKCMFKKIIEQPKESLCKQFPGLMDLQQT</sequence>
<dbReference type="EMBL" id="JAKUCV010005233">
    <property type="protein sequence ID" value="KAJ4831991.1"/>
    <property type="molecule type" value="Genomic_DNA"/>
</dbReference>
<keyword evidence="6" id="KW-0539">Nucleus</keyword>
<keyword evidence="2" id="KW-0547">Nucleotide-binding</keyword>
<feature type="compositionally biased region" description="Acidic residues" evidence="7">
    <location>
        <begin position="270"/>
        <end position="280"/>
    </location>
</feature>
<feature type="compositionally biased region" description="Acidic residues" evidence="7">
    <location>
        <begin position="198"/>
        <end position="208"/>
    </location>
</feature>
<proteinExistence type="predicted"/>
<evidence type="ECO:0000259" key="8">
    <source>
        <dbReference type="PROSITE" id="PS51192"/>
    </source>
</evidence>
<dbReference type="SMART" id="SM00490">
    <property type="entry name" value="HELICc"/>
    <property type="match status" value="1"/>
</dbReference>
<feature type="compositionally biased region" description="Basic and acidic residues" evidence="7">
    <location>
        <begin position="242"/>
        <end position="264"/>
    </location>
</feature>
<feature type="compositionally biased region" description="Acidic residues" evidence="7">
    <location>
        <begin position="143"/>
        <end position="154"/>
    </location>
</feature>
<feature type="compositionally biased region" description="Basic residues" evidence="7">
    <location>
        <begin position="403"/>
        <end position="412"/>
    </location>
</feature>
<feature type="compositionally biased region" description="Low complexity" evidence="7">
    <location>
        <begin position="209"/>
        <end position="223"/>
    </location>
</feature>
<dbReference type="GO" id="GO:0016787">
    <property type="term" value="F:hydrolase activity"/>
    <property type="evidence" value="ECO:0007669"/>
    <property type="project" value="UniProtKB-KW"/>
</dbReference>
<reference evidence="10" key="2">
    <citation type="journal article" date="2023" name="Plants (Basel)">
        <title>Annotation of the Turnera subulata (Passifloraceae) Draft Genome Reveals the S-Locus Evolved after the Divergence of Turneroideae from Passifloroideae in a Stepwise Manner.</title>
        <authorList>
            <person name="Henning P.M."/>
            <person name="Roalson E.H."/>
            <person name="Mir W."/>
            <person name="McCubbin A.G."/>
            <person name="Shore J.S."/>
        </authorList>
    </citation>
    <scope>NUCLEOTIDE SEQUENCE</scope>
    <source>
        <strain evidence="10">F60SS</strain>
    </source>
</reference>
<accession>A0A9Q0J741</accession>
<organism evidence="10 11">
    <name type="scientific">Turnera subulata</name>
    <dbReference type="NCBI Taxonomy" id="218843"/>
    <lineage>
        <taxon>Eukaryota</taxon>
        <taxon>Viridiplantae</taxon>
        <taxon>Streptophyta</taxon>
        <taxon>Embryophyta</taxon>
        <taxon>Tracheophyta</taxon>
        <taxon>Spermatophyta</taxon>
        <taxon>Magnoliopsida</taxon>
        <taxon>eudicotyledons</taxon>
        <taxon>Gunneridae</taxon>
        <taxon>Pentapetalae</taxon>
        <taxon>rosids</taxon>
        <taxon>fabids</taxon>
        <taxon>Malpighiales</taxon>
        <taxon>Passifloraceae</taxon>
        <taxon>Turnera</taxon>
    </lineage>
</organism>
<dbReference type="InterPro" id="IPR049730">
    <property type="entry name" value="SNF2/RAD54-like_C"/>
</dbReference>
<dbReference type="Gene3D" id="3.40.50.10810">
    <property type="entry name" value="Tandem AAA-ATPase domain"/>
    <property type="match status" value="1"/>
</dbReference>
<feature type="compositionally biased region" description="Polar residues" evidence="7">
    <location>
        <begin position="466"/>
        <end position="475"/>
    </location>
</feature>
<keyword evidence="4" id="KW-0347">Helicase</keyword>
<name>A0A9Q0J741_9ROSI</name>
<feature type="compositionally biased region" description="Basic and acidic residues" evidence="7">
    <location>
        <begin position="322"/>
        <end position="346"/>
    </location>
</feature>
<reference evidence="10" key="1">
    <citation type="submission" date="2022-02" db="EMBL/GenBank/DDBJ databases">
        <authorList>
            <person name="Henning P.M."/>
            <person name="McCubbin A.G."/>
            <person name="Shore J.S."/>
        </authorList>
    </citation>
    <scope>NUCLEOTIDE SEQUENCE</scope>
    <source>
        <strain evidence="10">F60SS</strain>
        <tissue evidence="10">Leaves</tissue>
    </source>
</reference>
<dbReference type="PANTHER" id="PTHR45821">
    <property type="entry name" value="SNF2 DOMAIN-CONTAINING PROTEIN CLASSY 2-RELATED"/>
    <property type="match status" value="1"/>
</dbReference>
<feature type="region of interest" description="Disordered" evidence="7">
    <location>
        <begin position="30"/>
        <end position="53"/>
    </location>
</feature>
<protein>
    <submittedName>
        <fullName evidence="10">Uncharacterized protein</fullName>
    </submittedName>
</protein>
<evidence type="ECO:0000259" key="9">
    <source>
        <dbReference type="PROSITE" id="PS51194"/>
    </source>
</evidence>